<dbReference type="GO" id="GO:0005737">
    <property type="term" value="C:cytoplasm"/>
    <property type="evidence" value="ECO:0007669"/>
    <property type="project" value="TreeGrafter"/>
</dbReference>
<dbReference type="GO" id="GO:0007165">
    <property type="term" value="P:signal transduction"/>
    <property type="evidence" value="ECO:0007669"/>
    <property type="project" value="InterPro"/>
</dbReference>
<protein>
    <submittedName>
        <fullName evidence="4">Rho GTPase activating protein at 15B (inferred by orthology to a D. melanogaster protein)</fullName>
    </submittedName>
</protein>
<dbReference type="PANTHER" id="PTHR45899">
    <property type="entry name" value="RHO GTPASE ACTIVATING PROTEIN AT 15B, ISOFORM C"/>
    <property type="match status" value="1"/>
</dbReference>
<evidence type="ECO:0000313" key="4">
    <source>
        <dbReference type="WBParaSite" id="ASIM_0000095001-mRNA-1"/>
    </source>
</evidence>
<dbReference type="InterPro" id="IPR008936">
    <property type="entry name" value="Rho_GTPase_activation_prot"/>
</dbReference>
<dbReference type="InterPro" id="IPR000198">
    <property type="entry name" value="RhoGAP_dom"/>
</dbReference>
<evidence type="ECO:0000313" key="3">
    <source>
        <dbReference type="Proteomes" id="UP000267096"/>
    </source>
</evidence>
<proteinExistence type="predicted"/>
<evidence type="ECO:0000313" key="2">
    <source>
        <dbReference type="EMBL" id="VDK18152.1"/>
    </source>
</evidence>
<sequence>MTSLVLHPINVHITPTSDEVVNVVADVLRSFFRHLESPLIPCYMQERLFAIAEIKDSSRLDEYHEVLMSLPRVRLQTLRRLLDHLKDVTEHANANLASIENIAQIFGPTIFAVDKNEENRGFRGYDTMGEQSRVLRDLILHYTTIFRARADGFLVPIHLFEKDSYTFNVQSTLTAEQVCEAARNRPCFRDEASKGNFALFEMIKCGQLQRRVGLREKMKSMVTGRWLDWDPTDCFLLFKRDPQPFSFDQMYPFADDVKIAEPGSKSFSTAHLKLETGTTIVHYNKSMKQLNEWHVDDVLWFMDHETARKPPTSFTLTFILTKKSFKFKSKFIGYCIAFRDNNQRVQWLNSVLSSQLDFQALPSPLLQI</sequence>
<dbReference type="WBParaSite" id="ASIM_0000095001-mRNA-1">
    <property type="protein sequence ID" value="ASIM_0000095001-mRNA-1"/>
    <property type="gene ID" value="ASIM_0000095001"/>
</dbReference>
<organism evidence="4">
    <name type="scientific">Anisakis simplex</name>
    <name type="common">Herring worm</name>
    <dbReference type="NCBI Taxonomy" id="6269"/>
    <lineage>
        <taxon>Eukaryota</taxon>
        <taxon>Metazoa</taxon>
        <taxon>Ecdysozoa</taxon>
        <taxon>Nematoda</taxon>
        <taxon>Chromadorea</taxon>
        <taxon>Rhabditida</taxon>
        <taxon>Spirurina</taxon>
        <taxon>Ascaridomorpha</taxon>
        <taxon>Ascaridoidea</taxon>
        <taxon>Anisakidae</taxon>
        <taxon>Anisakis</taxon>
        <taxon>Anisakis simplex complex</taxon>
    </lineage>
</organism>
<dbReference type="Pfam" id="PF00620">
    <property type="entry name" value="RhoGAP"/>
    <property type="match status" value="1"/>
</dbReference>
<keyword evidence="3" id="KW-1185">Reference proteome</keyword>
<dbReference type="Gene3D" id="1.10.555.10">
    <property type="entry name" value="Rho GTPase activation protein"/>
    <property type="match status" value="1"/>
</dbReference>
<evidence type="ECO:0000259" key="1">
    <source>
        <dbReference type="PROSITE" id="PS50238"/>
    </source>
</evidence>
<name>A0A0M3J0B3_ANISI</name>
<feature type="domain" description="Rho-GAP" evidence="1">
    <location>
        <begin position="1"/>
        <end position="146"/>
    </location>
</feature>
<dbReference type="PANTHER" id="PTHR45899:SF2">
    <property type="entry name" value="RHO GTPASE ACTIVATING PROTEIN AT 15B, ISOFORM C"/>
    <property type="match status" value="1"/>
</dbReference>
<dbReference type="CDD" id="cd17113">
    <property type="entry name" value="RA_ARAPs"/>
    <property type="match status" value="1"/>
</dbReference>
<dbReference type="Proteomes" id="UP000267096">
    <property type="component" value="Unassembled WGS sequence"/>
</dbReference>
<dbReference type="PROSITE" id="PS50238">
    <property type="entry name" value="RHOGAP"/>
    <property type="match status" value="1"/>
</dbReference>
<accession>A0A0M3J0B3</accession>
<reference evidence="2 3" key="2">
    <citation type="submission" date="2018-11" db="EMBL/GenBank/DDBJ databases">
        <authorList>
            <consortium name="Pathogen Informatics"/>
        </authorList>
    </citation>
    <scope>NUCLEOTIDE SEQUENCE [LARGE SCALE GENOMIC DNA]</scope>
</reference>
<reference evidence="4" key="1">
    <citation type="submission" date="2017-02" db="UniProtKB">
        <authorList>
            <consortium name="WormBaseParasite"/>
        </authorList>
    </citation>
    <scope>IDENTIFICATION</scope>
</reference>
<dbReference type="InterPro" id="IPR052227">
    <property type="entry name" value="Arf-Rho-GAP_ANK-PH_domain"/>
</dbReference>
<dbReference type="SUPFAM" id="SSF48350">
    <property type="entry name" value="GTPase activation domain, GAP"/>
    <property type="match status" value="1"/>
</dbReference>
<dbReference type="EMBL" id="UYRR01000715">
    <property type="protein sequence ID" value="VDK18152.1"/>
    <property type="molecule type" value="Genomic_DNA"/>
</dbReference>
<dbReference type="SMART" id="SM00324">
    <property type="entry name" value="RhoGAP"/>
    <property type="match status" value="1"/>
</dbReference>
<gene>
    <name evidence="2" type="ORF">ASIM_LOCUS846</name>
</gene>
<dbReference type="AlphaFoldDB" id="A0A0M3J0B3"/>
<dbReference type="GO" id="GO:0005547">
    <property type="term" value="F:phosphatidylinositol-3,4,5-trisphosphate binding"/>
    <property type="evidence" value="ECO:0007669"/>
    <property type="project" value="TreeGrafter"/>
</dbReference>
<dbReference type="OrthoDB" id="29546at2759"/>